<dbReference type="PANTHER" id="PTHR34351">
    <property type="entry name" value="SLR1927 PROTEIN-RELATED"/>
    <property type="match status" value="1"/>
</dbReference>
<name>A0A0A5G3X6_9BACI</name>
<keyword evidence="1" id="KW-0472">Membrane</keyword>
<dbReference type="Proteomes" id="UP000030401">
    <property type="component" value="Unassembled WGS sequence"/>
</dbReference>
<comment type="caution">
    <text evidence="3">The sequence shown here is derived from an EMBL/GenBank/DDBJ whole genome shotgun (WGS) entry which is preliminary data.</text>
</comment>
<dbReference type="InterPro" id="IPR002881">
    <property type="entry name" value="DUF58"/>
</dbReference>
<protein>
    <recommendedName>
        <fullName evidence="2">DUF58 domain-containing protein</fullName>
    </recommendedName>
</protein>
<sequence length="409" mass="47131">MLLVVVLLVVLFAYAMFQGGFVSWFLFYAFLPFLLYLIVLVFYPLSHWKLERKLSQTTLHSGESLTVSVTIRREFPFPVYYCIVEDYVPGTMMKLNGHPNNYDYLSNPSALFQQRKVKRILFPWFRKQFTFSYTLDQLPRGEHTFHTVRLKVGDLLGFVKKTHYVTLGEKVLVYPSKRDVFIHQALHRNEGGSAPVHLQRSKQTTIVSGIRDYVPGDRFSWIDWKNTARKNKMMTKEFDVQRDASFFLILDAYEINSDKALAFEGSVEMCASLVQQFGRNHIHMTFLILGESRFVSPVSKEKEKQVSYQLARLEPAKSGTFAEGLQQEKCNVASGGKYMLVTTSLTLSLQESILQLIQSNNQIVLVYIDAQERIEATERQLIETLRASGVVVNVLTEKEMTKHVFEVNT</sequence>
<feature type="domain" description="DUF58" evidence="2">
    <location>
        <begin position="210"/>
        <end position="349"/>
    </location>
</feature>
<keyword evidence="4" id="KW-1185">Reference proteome</keyword>
<evidence type="ECO:0000259" key="2">
    <source>
        <dbReference type="Pfam" id="PF01882"/>
    </source>
</evidence>
<dbReference type="AlphaFoldDB" id="A0A0A5G3X6"/>
<accession>A0A0A5G3X6</accession>
<dbReference type="STRING" id="1385512.N784_06510"/>
<dbReference type="Pfam" id="PF01882">
    <property type="entry name" value="DUF58"/>
    <property type="match status" value="1"/>
</dbReference>
<reference evidence="3 4" key="1">
    <citation type="submission" date="2013-08" db="EMBL/GenBank/DDBJ databases">
        <authorList>
            <person name="Huang J."/>
            <person name="Wang G."/>
        </authorList>
    </citation>
    <scope>NUCLEOTIDE SEQUENCE [LARGE SCALE GENOMIC DNA]</scope>
    <source>
        <strain evidence="3 4">JSM 072002</strain>
    </source>
</reference>
<dbReference type="eggNOG" id="COG1721">
    <property type="taxonomic scope" value="Bacteria"/>
</dbReference>
<organism evidence="3 4">
    <name type="scientific">Pontibacillus litoralis JSM 072002</name>
    <dbReference type="NCBI Taxonomy" id="1385512"/>
    <lineage>
        <taxon>Bacteria</taxon>
        <taxon>Bacillati</taxon>
        <taxon>Bacillota</taxon>
        <taxon>Bacilli</taxon>
        <taxon>Bacillales</taxon>
        <taxon>Bacillaceae</taxon>
        <taxon>Pontibacillus</taxon>
    </lineage>
</organism>
<evidence type="ECO:0000313" key="3">
    <source>
        <dbReference type="EMBL" id="KGX85843.1"/>
    </source>
</evidence>
<keyword evidence="1" id="KW-1133">Transmembrane helix</keyword>
<feature type="transmembrane region" description="Helical" evidence="1">
    <location>
        <begin position="25"/>
        <end position="45"/>
    </location>
</feature>
<dbReference type="PANTHER" id="PTHR34351:SF2">
    <property type="entry name" value="DUF58 DOMAIN-CONTAINING PROTEIN"/>
    <property type="match status" value="1"/>
</dbReference>
<evidence type="ECO:0000313" key="4">
    <source>
        <dbReference type="Proteomes" id="UP000030401"/>
    </source>
</evidence>
<keyword evidence="1" id="KW-0812">Transmembrane</keyword>
<proteinExistence type="predicted"/>
<gene>
    <name evidence="3" type="ORF">N784_06510</name>
</gene>
<evidence type="ECO:0000256" key="1">
    <source>
        <dbReference type="SAM" id="Phobius"/>
    </source>
</evidence>
<dbReference type="EMBL" id="AVPG01000018">
    <property type="protein sequence ID" value="KGX85843.1"/>
    <property type="molecule type" value="Genomic_DNA"/>
</dbReference>